<dbReference type="Proteomes" id="UP001497457">
    <property type="component" value="Chromosome 9rd"/>
</dbReference>
<dbReference type="AlphaFoldDB" id="A0ABC9GG96"/>
<sequence>MSVLRRAAVSDSTSRSRRNADDVVGARPWRFRRPPRSSVAAWEKDFCESRGVPWLKVTDPLAGLNAEGPGGRVALWDDSAAEEALLAAKKRYLAEINGGARGVPPLPDPDMYIDAVDDEEDGGGGGAVDDKDRAAEAEYEAAVRDMERAREESARLRAAMLRDDFVPVPTGWVA</sequence>
<feature type="region of interest" description="Disordered" evidence="2">
    <location>
        <begin position="1"/>
        <end position="27"/>
    </location>
</feature>
<reference evidence="3 4" key="2">
    <citation type="submission" date="2024-10" db="EMBL/GenBank/DDBJ databases">
        <authorList>
            <person name="Ryan C."/>
        </authorList>
    </citation>
    <scope>NUCLEOTIDE SEQUENCE [LARGE SCALE GENOMIC DNA]</scope>
</reference>
<keyword evidence="1" id="KW-0175">Coiled coil</keyword>
<keyword evidence="4" id="KW-1185">Reference proteome</keyword>
<proteinExistence type="predicted"/>
<accession>A0ABC9GG96</accession>
<protein>
    <submittedName>
        <fullName evidence="3">Uncharacterized protein</fullName>
    </submittedName>
</protein>
<feature type="coiled-coil region" evidence="1">
    <location>
        <begin position="132"/>
        <end position="159"/>
    </location>
</feature>
<evidence type="ECO:0000313" key="4">
    <source>
        <dbReference type="Proteomes" id="UP001497457"/>
    </source>
</evidence>
<dbReference type="PANTHER" id="PTHR34567">
    <property type="entry name" value="FK506-BINDING-LIKE PROTEIN"/>
    <property type="match status" value="1"/>
</dbReference>
<evidence type="ECO:0000256" key="2">
    <source>
        <dbReference type="SAM" id="MobiDB-lite"/>
    </source>
</evidence>
<evidence type="ECO:0000256" key="1">
    <source>
        <dbReference type="SAM" id="Coils"/>
    </source>
</evidence>
<name>A0ABC9GG96_9POAL</name>
<reference evidence="4" key="1">
    <citation type="submission" date="2024-06" db="EMBL/GenBank/DDBJ databases">
        <authorList>
            <person name="Ryan C."/>
        </authorList>
    </citation>
    <scope>NUCLEOTIDE SEQUENCE [LARGE SCALE GENOMIC DNA]</scope>
</reference>
<gene>
    <name evidence="3" type="ORF">URODEC1_LOCUS115938</name>
</gene>
<organism evidence="3 4">
    <name type="scientific">Urochloa decumbens</name>
    <dbReference type="NCBI Taxonomy" id="240449"/>
    <lineage>
        <taxon>Eukaryota</taxon>
        <taxon>Viridiplantae</taxon>
        <taxon>Streptophyta</taxon>
        <taxon>Embryophyta</taxon>
        <taxon>Tracheophyta</taxon>
        <taxon>Spermatophyta</taxon>
        <taxon>Magnoliopsida</taxon>
        <taxon>Liliopsida</taxon>
        <taxon>Poales</taxon>
        <taxon>Poaceae</taxon>
        <taxon>PACMAD clade</taxon>
        <taxon>Panicoideae</taxon>
        <taxon>Panicodae</taxon>
        <taxon>Paniceae</taxon>
        <taxon>Melinidinae</taxon>
        <taxon>Urochloa</taxon>
    </lineage>
</organism>
<evidence type="ECO:0000313" key="3">
    <source>
        <dbReference type="EMBL" id="CAL5094632.1"/>
    </source>
</evidence>
<dbReference type="PANTHER" id="PTHR34567:SF3">
    <property type="entry name" value="FK506-BINDING-LIKE PROTEIN"/>
    <property type="match status" value="1"/>
</dbReference>
<dbReference type="EMBL" id="OZ075119">
    <property type="protein sequence ID" value="CAL5094632.1"/>
    <property type="molecule type" value="Genomic_DNA"/>
</dbReference>